<evidence type="ECO:0000313" key="5">
    <source>
        <dbReference type="Proteomes" id="UP000030747"/>
    </source>
</evidence>
<evidence type="ECO:0000256" key="1">
    <source>
        <dbReference type="SAM" id="MobiDB-lite"/>
    </source>
</evidence>
<dbReference type="AlphaFoldDB" id="H9B982"/>
<protein>
    <submittedName>
        <fullName evidence="3">Uncharacterized protein</fullName>
    </submittedName>
</protein>
<dbReference type="EMBL" id="HG675751">
    <property type="protein sequence ID" value="CDJ43106.1"/>
    <property type="molecule type" value="Genomic_DNA"/>
</dbReference>
<accession>H9B982</accession>
<feature type="compositionally biased region" description="Basic and acidic residues" evidence="1">
    <location>
        <begin position="8"/>
        <end position="18"/>
    </location>
</feature>
<feature type="region of interest" description="Disordered" evidence="1">
    <location>
        <begin position="235"/>
        <end position="274"/>
    </location>
</feature>
<reference evidence="3" key="1">
    <citation type="journal article" date="2012" name="BMC Genomics">
        <title>Characterisation of full-length cDNA sequences provides insights into the Eimeria tenella transcriptome.</title>
        <authorList>
            <person name="Amiruddin N."/>
            <person name="Lee X.W."/>
            <person name="Blake D.P."/>
            <person name="Suzuki Y."/>
            <person name="Tay Y.L."/>
            <person name="Lim L.S."/>
            <person name="Tomley F.M."/>
            <person name="Watanabe J."/>
            <person name="Sugimoto C."/>
            <person name="Wan K.L."/>
        </authorList>
    </citation>
    <scope>NUCLEOTIDE SEQUENCE</scope>
    <source>
        <strain evidence="3">Houghton</strain>
    </source>
</reference>
<dbReference type="OMA" id="KEQHRAN"/>
<keyword evidence="2" id="KW-0812">Transmembrane</keyword>
<feature type="region of interest" description="Disordered" evidence="1">
    <location>
        <begin position="198"/>
        <end position="223"/>
    </location>
</feature>
<dbReference type="OrthoDB" id="347609at2759"/>
<evidence type="ECO:0000256" key="2">
    <source>
        <dbReference type="SAM" id="Phobius"/>
    </source>
</evidence>
<sequence>MVPAIALDRNRRANEQHSETLNSLHPESHYGVYTQDPTVLFFPLSGRDTAIPPVHDGQTGRRSLMKLRNRQFFVSLAATISVFSVFVLCVICKAPLNREQQSGAIWRRLSESKSELDEELSLIAEQCASLEAEMGITLPLSATHSDMEPGRKVAELASMLREAAAAHERVHASTPPLKEASTWTLFRSTEAMTAAEGAAGSQSNCQFEEGDHVPLHTDTLMPPAEADASNEHLYPLQHSSQPLPPPMFLSDQDKEQHRANPSSIDGEPSTSALATEPFHDAGQVKGPSDITNHPFARLPVLGPNILVRKFQPEGLFSRMWTNVSMWTHYLTLHRLFAKSVLNQEDADTLIRTVEALVDATWIQMQYRTMPIRPSLAVAALGQAFLAFDYIVCTVQLLGDAMQLPLWWEKFIGAFDIYYDHRRGRKRQLRPGLNVKLAHRLLNALNIYKTGTRPGIKEVVELKRLLFCFPNSPKPFRASQCNPWREDDIHFMKYGH</sequence>
<keyword evidence="2" id="KW-0472">Membrane</keyword>
<evidence type="ECO:0000313" key="4">
    <source>
        <dbReference type="EMBL" id="CDJ43106.1"/>
    </source>
</evidence>
<dbReference type="GeneID" id="25252797"/>
<organism evidence="3">
    <name type="scientific">Eimeria tenella</name>
    <name type="common">Coccidian parasite</name>
    <dbReference type="NCBI Taxonomy" id="5802"/>
    <lineage>
        <taxon>Eukaryota</taxon>
        <taxon>Sar</taxon>
        <taxon>Alveolata</taxon>
        <taxon>Apicomplexa</taxon>
        <taxon>Conoidasida</taxon>
        <taxon>Coccidia</taxon>
        <taxon>Eucoccidiorida</taxon>
        <taxon>Eimeriorina</taxon>
        <taxon>Eimeriidae</taxon>
        <taxon>Eimeria</taxon>
    </lineage>
</organism>
<feature type="compositionally biased region" description="Polar residues" evidence="1">
    <location>
        <begin position="259"/>
        <end position="273"/>
    </location>
</feature>
<dbReference type="EMBL" id="JN987319">
    <property type="protein sequence ID" value="AET50542.1"/>
    <property type="molecule type" value="mRNA"/>
</dbReference>
<reference evidence="4" key="2">
    <citation type="submission" date="2013-10" db="EMBL/GenBank/DDBJ databases">
        <title>Genomic analysis of the causative agents of coccidiosis in chickens.</title>
        <authorList>
            <person name="Reid A.J."/>
            <person name="Blake D."/>
            <person name="Billington K."/>
            <person name="Browne H."/>
            <person name="Dunn M."/>
            <person name="Hung S."/>
            <person name="Kawahara F."/>
            <person name="Miranda-Saavedra D."/>
            <person name="Mourier T."/>
            <person name="Nagra H."/>
            <person name="Otto T.D."/>
            <person name="Rawlings N."/>
            <person name="Sanchez A."/>
            <person name="Sanders M."/>
            <person name="Subramaniam C."/>
            <person name="Tay Y."/>
            <person name="Dear P."/>
            <person name="Doerig C."/>
            <person name="Gruber A."/>
            <person name="Parkinson J."/>
            <person name="Shirley M."/>
            <person name="Wan K.L."/>
            <person name="Berriman M."/>
            <person name="Tomley F."/>
            <person name="Pain A."/>
        </authorList>
    </citation>
    <scope>NUCLEOTIDE SEQUENCE [LARGE SCALE GENOMIC DNA]</scope>
    <source>
        <strain evidence="4">Houghton</strain>
    </source>
</reference>
<keyword evidence="2" id="KW-1133">Transmembrane helix</keyword>
<proteinExistence type="evidence at transcript level"/>
<feature type="region of interest" description="Disordered" evidence="1">
    <location>
        <begin position="1"/>
        <end position="28"/>
    </location>
</feature>
<dbReference type="VEuPathDB" id="ToxoDB:ETH_00018315"/>
<dbReference type="RefSeq" id="XP_013233856.1">
    <property type="nucleotide sequence ID" value="XM_013378402.1"/>
</dbReference>
<reference evidence="4" key="3">
    <citation type="submission" date="2013-10" db="EMBL/GenBank/DDBJ databases">
        <authorList>
            <person name="Aslett M."/>
        </authorList>
    </citation>
    <scope>NUCLEOTIDE SEQUENCE [LARGE SCALE GENOMIC DNA]</scope>
    <source>
        <strain evidence="4">Houghton</strain>
    </source>
</reference>
<evidence type="ECO:0000313" key="3">
    <source>
        <dbReference type="EMBL" id="AET50542.1"/>
    </source>
</evidence>
<dbReference type="VEuPathDB" id="ToxoDB:ETH2_1473600"/>
<name>H9B982_EIMTE</name>
<feature type="transmembrane region" description="Helical" evidence="2">
    <location>
        <begin position="72"/>
        <end position="96"/>
    </location>
</feature>
<gene>
    <name evidence="4" type="ORF">ETH_00018315</name>
</gene>
<dbReference type="Proteomes" id="UP000030747">
    <property type="component" value="Unassembled WGS sequence"/>
</dbReference>
<keyword evidence="5" id="KW-1185">Reference proteome</keyword>